<evidence type="ECO:0000313" key="1">
    <source>
        <dbReference type="EMBL" id="TGY66114.1"/>
    </source>
</evidence>
<evidence type="ECO:0000313" key="2">
    <source>
        <dbReference type="Proteomes" id="UP000308836"/>
    </source>
</evidence>
<reference evidence="1" key="1">
    <citation type="submission" date="2019-04" db="EMBL/GenBank/DDBJ databases">
        <title>Microbes associate with the intestines of laboratory mice.</title>
        <authorList>
            <person name="Navarre W."/>
            <person name="Wong E."/>
            <person name="Huang K."/>
            <person name="Tropini C."/>
            <person name="Ng K."/>
            <person name="Yu B."/>
        </authorList>
    </citation>
    <scope>NUCLEOTIDE SEQUENCE</scope>
    <source>
        <strain evidence="1">NM09_H32</strain>
    </source>
</reference>
<dbReference type="Proteomes" id="UP000308836">
    <property type="component" value="Unassembled WGS sequence"/>
</dbReference>
<dbReference type="EMBL" id="SRYG01000009">
    <property type="protein sequence ID" value="TGY66114.1"/>
    <property type="molecule type" value="Genomic_DNA"/>
</dbReference>
<keyword evidence="1" id="KW-0808">Transferase</keyword>
<keyword evidence="1" id="KW-0418">Kinase</keyword>
<gene>
    <name evidence="1" type="primary">ispE</name>
    <name evidence="1" type="ORF">E5336_05480</name>
</gene>
<comment type="caution">
    <text evidence="1">The sequence shown here is derived from an EMBL/GenBank/DDBJ whole genome shotgun (WGS) entry which is preliminary data.</text>
</comment>
<protein>
    <submittedName>
        <fullName evidence="1">4-(Cytidine 5'-diphospho)-2-C-methyl-D-erythritol kinase</fullName>
        <ecNumber evidence="1">2.7.1.148</ecNumber>
    </submittedName>
</protein>
<name>A0AC61R8C2_9FIRM</name>
<accession>A0AC61R8C2</accession>
<proteinExistence type="predicted"/>
<dbReference type="EC" id="2.7.1.148" evidence="1"/>
<keyword evidence="2" id="KW-1185">Reference proteome</keyword>
<organism evidence="1 2">
    <name type="scientific">Dubosiella muris</name>
    <dbReference type="NCBI Taxonomy" id="3038133"/>
    <lineage>
        <taxon>Bacteria</taxon>
        <taxon>Bacillati</taxon>
        <taxon>Bacillota</taxon>
        <taxon>Erysipelotrichia</taxon>
        <taxon>Erysipelotrichales</taxon>
        <taxon>Erysipelotrichaceae</taxon>
        <taxon>Dubosiella</taxon>
    </lineage>
</organism>
<sequence length="280" mass="30678">MRRIMKRYAPAKVNIALDVLGVDARGYHDLDMIMAPVSLFDEVEIEPAARDVVEFVGMDVPEANTVRKAIDVMREQFGFSTRFFVRVVKRIPEQAGLAGGSADAAAVMKAIVELEGLDVSLERLMELGAKVGADVPFCLLSRWARVQGIGERVVPIESDWRFFIVLVKPAQGVSTPQAFARWDEGVQTRMDVDRTQAAVERNDLDALMASVCNALEAPAIELVPAVEQVRQDLLAQGVALARMTGSGSAVMGFSRDKSVLERAAKSLRTKYPFVEIVQVG</sequence>